<protein>
    <submittedName>
        <fullName evidence="2">Lipolytic protein G-D-S-L family</fullName>
    </submittedName>
</protein>
<dbReference type="Proteomes" id="UP000007967">
    <property type="component" value="Chromosome"/>
</dbReference>
<reference evidence="2 3" key="2">
    <citation type="journal article" date="2010" name="Stand. Genomic Sci.">
        <title>Complete genome sequence of Kribbella flavida type strain (IFO 14399).</title>
        <authorList>
            <person name="Pukall R."/>
            <person name="Lapidus A."/>
            <person name="Glavina Del Rio T."/>
            <person name="Copeland A."/>
            <person name="Tice H."/>
            <person name="Cheng J.-F."/>
            <person name="Lucas S."/>
            <person name="Chen F."/>
            <person name="Nolan M."/>
            <person name="LaButti K."/>
            <person name="Pati A."/>
            <person name="Ivanova N."/>
            <person name="Mavrommatis K."/>
            <person name="Mikhailova N."/>
            <person name="Pitluck S."/>
            <person name="Bruce D."/>
            <person name="Goodwin L."/>
            <person name="Land M."/>
            <person name="Hauser L."/>
            <person name="Chang Y.-J."/>
            <person name="Jeffries C.D."/>
            <person name="Chen A."/>
            <person name="Palaniappan K."/>
            <person name="Chain P."/>
            <person name="Rohde M."/>
            <person name="Goeker M."/>
            <person name="Bristow J."/>
            <person name="Eisen J.A."/>
            <person name="Markowitz V."/>
            <person name="Hugenholtz P."/>
            <person name="Kyrpides N.C."/>
            <person name="Klenk H.-P."/>
            <person name="Brettin T."/>
        </authorList>
    </citation>
    <scope>NUCLEOTIDE SEQUENCE [LARGE SCALE GENOMIC DNA]</scope>
    <source>
        <strain evidence="3">DSM 17836 / JCM 10339 / NBRC 14399</strain>
    </source>
</reference>
<dbReference type="AlphaFoldDB" id="D2Q178"/>
<dbReference type="KEGG" id="kfl:Kfla_6788"/>
<proteinExistence type="predicted"/>
<evidence type="ECO:0000259" key="1">
    <source>
        <dbReference type="Pfam" id="PF13472"/>
    </source>
</evidence>
<sequence>MWLVRLRIRVLGESWLQSLIAAIAVVASSLPGSTAPEAPARIAPSDGWVSSWGVAVTQAGSAGVSATGVRNTTIRQVAHLSLGGSAVRLRLSNRFGHRPLVVGASSVAPRKDGAGTPNLELLRIVPVTYAGRASVTIPVGAEVVSDPVDLPIGDDSDVVISTYFPGPTGPLTQHPAGYATAFAAPGNQTGAGGAPYRRIPGMARFVVGGVDVRTRAEGTLVVFGDSITDGASSPVDRNLRYPDQLADRLTEHRYAVVNAGISGNRLLANGGVTGEAALTRFERDVVRRTGVRAVLVLEGINDIRAGRGAISGAQLINAHRQLIARAHAAGLKAYGATLTPYWAAQYYTVGGEVARQALNQWIRTSGEYDGVVDFEQAVRDPLQPLRIRPGYDSGDHLHPNAKGFGAMARSADLDLLTS</sequence>
<feature type="domain" description="SGNH hydrolase-type esterase" evidence="1">
    <location>
        <begin position="222"/>
        <end position="403"/>
    </location>
</feature>
<gene>
    <name evidence="2" type="ordered locus">Kfla_6788</name>
</gene>
<dbReference type="Pfam" id="PF13472">
    <property type="entry name" value="Lipase_GDSL_2"/>
    <property type="match status" value="1"/>
</dbReference>
<organism evidence="2 3">
    <name type="scientific">Kribbella flavida (strain DSM 17836 / JCM 10339 / NBRC 14399)</name>
    <dbReference type="NCBI Taxonomy" id="479435"/>
    <lineage>
        <taxon>Bacteria</taxon>
        <taxon>Bacillati</taxon>
        <taxon>Actinomycetota</taxon>
        <taxon>Actinomycetes</taxon>
        <taxon>Propionibacteriales</taxon>
        <taxon>Kribbellaceae</taxon>
        <taxon>Kribbella</taxon>
    </lineage>
</organism>
<dbReference type="CDD" id="cd01830">
    <property type="entry name" value="XynE_like"/>
    <property type="match status" value="1"/>
</dbReference>
<dbReference type="RefSeq" id="WP_012924331.1">
    <property type="nucleotide sequence ID" value="NC_013729.1"/>
</dbReference>
<dbReference type="EMBL" id="CP001736">
    <property type="protein sequence ID" value="ADB35779.1"/>
    <property type="molecule type" value="Genomic_DNA"/>
</dbReference>
<reference evidence="3" key="1">
    <citation type="submission" date="2009-09" db="EMBL/GenBank/DDBJ databases">
        <title>The complete genome of Kribbella flavida DSM 17836.</title>
        <authorList>
            <consortium name="US DOE Joint Genome Institute (JGI-PGF)"/>
            <person name="Lucas S."/>
            <person name="Copeland A."/>
            <person name="Lapidus A."/>
            <person name="Glavina del Rio T."/>
            <person name="Dalin E."/>
            <person name="Tice H."/>
            <person name="Bruce D."/>
            <person name="Goodwin L."/>
            <person name="Pitluck S."/>
            <person name="Kyrpides N."/>
            <person name="Mavromatis K."/>
            <person name="Ivanova N."/>
            <person name="Saunders E."/>
            <person name="Brettin T."/>
            <person name="Detter J.C."/>
            <person name="Han C."/>
            <person name="Larimer F."/>
            <person name="Land M."/>
            <person name="Hauser L."/>
            <person name="Markowitz V."/>
            <person name="Cheng J.-F."/>
            <person name="Hugenholtz P."/>
            <person name="Woyke T."/>
            <person name="Wu D."/>
            <person name="Pukall R."/>
            <person name="Klenk H.-P."/>
            <person name="Eisen J.A."/>
        </authorList>
    </citation>
    <scope>NUCLEOTIDE SEQUENCE [LARGE SCALE GENOMIC DNA]</scope>
    <source>
        <strain evidence="3">DSM 17836 / JCM 10339 / NBRC 14399</strain>
    </source>
</reference>
<keyword evidence="3" id="KW-1185">Reference proteome</keyword>
<dbReference type="InterPro" id="IPR053140">
    <property type="entry name" value="GDSL_Rv0518-like"/>
</dbReference>
<dbReference type="STRING" id="479435.Kfla_6788"/>
<dbReference type="Gene3D" id="3.40.50.1110">
    <property type="entry name" value="SGNH hydrolase"/>
    <property type="match status" value="1"/>
</dbReference>
<dbReference type="SUPFAM" id="SSF52266">
    <property type="entry name" value="SGNH hydrolase"/>
    <property type="match status" value="1"/>
</dbReference>
<dbReference type="PANTHER" id="PTHR43784:SF2">
    <property type="entry name" value="GDSL-LIKE LIPASE_ACYLHYDROLASE, PUTATIVE (AFU_ORTHOLOGUE AFUA_2G00820)-RELATED"/>
    <property type="match status" value="1"/>
</dbReference>
<accession>D2Q178</accession>
<dbReference type="OrthoDB" id="1828825at2"/>
<dbReference type="HOGENOM" id="CLU_029872_1_0_11"/>
<dbReference type="PANTHER" id="PTHR43784">
    <property type="entry name" value="GDSL-LIKE LIPASE/ACYLHYDROLASE, PUTATIVE (AFU_ORTHOLOGUE AFUA_2G00820)-RELATED"/>
    <property type="match status" value="1"/>
</dbReference>
<evidence type="ECO:0000313" key="3">
    <source>
        <dbReference type="Proteomes" id="UP000007967"/>
    </source>
</evidence>
<evidence type="ECO:0000313" key="2">
    <source>
        <dbReference type="EMBL" id="ADB35779.1"/>
    </source>
</evidence>
<dbReference type="eggNOG" id="COG2755">
    <property type="taxonomic scope" value="Bacteria"/>
</dbReference>
<dbReference type="InterPro" id="IPR036514">
    <property type="entry name" value="SGNH_hydro_sf"/>
</dbReference>
<name>D2Q178_KRIFD</name>
<dbReference type="InterPro" id="IPR013830">
    <property type="entry name" value="SGNH_hydro"/>
</dbReference>